<evidence type="ECO:0000313" key="3">
    <source>
        <dbReference type="Proteomes" id="UP000326903"/>
    </source>
</evidence>
<proteinExistence type="predicted"/>
<reference evidence="2 3" key="1">
    <citation type="submission" date="2019-09" db="EMBL/GenBank/DDBJ databases">
        <title>Draft genome sequence of Ginsengibacter sp. BR5-29.</title>
        <authorList>
            <person name="Im W.-T."/>
        </authorList>
    </citation>
    <scope>NUCLEOTIDE SEQUENCE [LARGE SCALE GENOMIC DNA]</scope>
    <source>
        <strain evidence="2 3">BR5-29</strain>
    </source>
</reference>
<protein>
    <submittedName>
        <fullName evidence="2">Uncharacterized protein</fullName>
    </submittedName>
</protein>
<evidence type="ECO:0000313" key="2">
    <source>
        <dbReference type="EMBL" id="KAA9034548.1"/>
    </source>
</evidence>
<name>A0A5J5IDU6_9BACT</name>
<sequence>MSNRTHVECYFKSDELAALCKGCTDIVIHFNATYYADAPAKFEIFATQLKGSARKIKSRKPLPSGDGGGDVVPGCPTPCK</sequence>
<dbReference type="RefSeq" id="WP_150417095.1">
    <property type="nucleotide sequence ID" value="NZ_VYQF01000014.1"/>
</dbReference>
<evidence type="ECO:0000256" key="1">
    <source>
        <dbReference type="SAM" id="MobiDB-lite"/>
    </source>
</evidence>
<comment type="caution">
    <text evidence="2">The sequence shown here is derived from an EMBL/GenBank/DDBJ whole genome shotgun (WGS) entry which is preliminary data.</text>
</comment>
<dbReference type="Proteomes" id="UP000326903">
    <property type="component" value="Unassembled WGS sequence"/>
</dbReference>
<dbReference type="EMBL" id="VYQF01000014">
    <property type="protein sequence ID" value="KAA9034548.1"/>
    <property type="molecule type" value="Genomic_DNA"/>
</dbReference>
<keyword evidence="3" id="KW-1185">Reference proteome</keyword>
<dbReference type="AlphaFoldDB" id="A0A5J5IDU6"/>
<feature type="region of interest" description="Disordered" evidence="1">
    <location>
        <begin position="56"/>
        <end position="80"/>
    </location>
</feature>
<gene>
    <name evidence="2" type="ORF">FW778_22185</name>
</gene>
<organism evidence="2 3">
    <name type="scientific">Ginsengibacter hankyongi</name>
    <dbReference type="NCBI Taxonomy" id="2607284"/>
    <lineage>
        <taxon>Bacteria</taxon>
        <taxon>Pseudomonadati</taxon>
        <taxon>Bacteroidota</taxon>
        <taxon>Chitinophagia</taxon>
        <taxon>Chitinophagales</taxon>
        <taxon>Chitinophagaceae</taxon>
        <taxon>Ginsengibacter</taxon>
    </lineage>
</organism>
<accession>A0A5J5IDU6</accession>